<accession>A0A2V1DC25</accession>
<keyword evidence="1" id="KW-0812">Transmembrane</keyword>
<evidence type="ECO:0000313" key="2">
    <source>
        <dbReference type="EMBL" id="PVH95103.1"/>
    </source>
</evidence>
<dbReference type="EMBL" id="KZ805508">
    <property type="protein sequence ID" value="PVH95103.1"/>
    <property type="molecule type" value="Genomic_DNA"/>
</dbReference>
<evidence type="ECO:0008006" key="4">
    <source>
        <dbReference type="Google" id="ProtNLM"/>
    </source>
</evidence>
<evidence type="ECO:0000256" key="1">
    <source>
        <dbReference type="SAM" id="Phobius"/>
    </source>
</evidence>
<keyword evidence="3" id="KW-1185">Reference proteome</keyword>
<protein>
    <recommendedName>
        <fullName evidence="4">Methyltransferase domain-containing protein</fullName>
    </recommendedName>
</protein>
<organism evidence="2 3">
    <name type="scientific">Periconia macrospinosa</name>
    <dbReference type="NCBI Taxonomy" id="97972"/>
    <lineage>
        <taxon>Eukaryota</taxon>
        <taxon>Fungi</taxon>
        <taxon>Dikarya</taxon>
        <taxon>Ascomycota</taxon>
        <taxon>Pezizomycotina</taxon>
        <taxon>Dothideomycetes</taxon>
        <taxon>Pleosporomycetidae</taxon>
        <taxon>Pleosporales</taxon>
        <taxon>Massarineae</taxon>
        <taxon>Periconiaceae</taxon>
        <taxon>Periconia</taxon>
    </lineage>
</organism>
<keyword evidence="1" id="KW-1133">Transmembrane helix</keyword>
<feature type="transmembrane region" description="Helical" evidence="1">
    <location>
        <begin position="211"/>
        <end position="229"/>
    </location>
</feature>
<proteinExistence type="predicted"/>
<keyword evidence="1" id="KW-0472">Membrane</keyword>
<feature type="transmembrane region" description="Helical" evidence="1">
    <location>
        <begin position="186"/>
        <end position="205"/>
    </location>
</feature>
<name>A0A2V1DC25_9PLEO</name>
<dbReference type="OrthoDB" id="2101715at2759"/>
<sequence>MTSWVLFPRLHLAEIEDQSWCPSWLREHTHRALARMWQTSNSKNGSPATQACELILQTLGGVEQAAQFTFVDACAGAGGPTPLLEAKMNDRLTSSGYKPVDFVLTDLWPDIKAWEKISKHSEHISYIPEPIDATKPRRLAKEGTKECRIFNLCFHHFKDDAAEKVLSSAVQSTDAFMIFEMTHRTIPSLLNTTIVILSVFITTLYDFYWSPIHLLFTYIIPIAPLFYAVDGYVSCTRGRTAEETWALLRRQRGLDLSEWELRSGEQTALLPFGKLYWYSGVRKTIKKYSG</sequence>
<dbReference type="AlphaFoldDB" id="A0A2V1DC25"/>
<reference evidence="2 3" key="1">
    <citation type="journal article" date="2018" name="Sci. Rep.">
        <title>Comparative genomics provides insights into the lifestyle and reveals functional heterogeneity of dark septate endophytic fungi.</title>
        <authorList>
            <person name="Knapp D.G."/>
            <person name="Nemeth J.B."/>
            <person name="Barry K."/>
            <person name="Hainaut M."/>
            <person name="Henrissat B."/>
            <person name="Johnson J."/>
            <person name="Kuo A."/>
            <person name="Lim J.H.P."/>
            <person name="Lipzen A."/>
            <person name="Nolan M."/>
            <person name="Ohm R.A."/>
            <person name="Tamas L."/>
            <person name="Grigoriev I.V."/>
            <person name="Spatafora J.W."/>
            <person name="Nagy L.G."/>
            <person name="Kovacs G.M."/>
        </authorList>
    </citation>
    <scope>NUCLEOTIDE SEQUENCE [LARGE SCALE GENOMIC DNA]</scope>
    <source>
        <strain evidence="2 3">DSE2036</strain>
    </source>
</reference>
<dbReference type="STRING" id="97972.A0A2V1DC25"/>
<gene>
    <name evidence="2" type="ORF">DM02DRAFT_691428</name>
</gene>
<evidence type="ECO:0000313" key="3">
    <source>
        <dbReference type="Proteomes" id="UP000244855"/>
    </source>
</evidence>
<dbReference type="Proteomes" id="UP000244855">
    <property type="component" value="Unassembled WGS sequence"/>
</dbReference>